<dbReference type="SMART" id="SM00521">
    <property type="entry name" value="CBF"/>
    <property type="match status" value="1"/>
</dbReference>
<dbReference type="Proteomes" id="UP001149813">
    <property type="component" value="Unassembled WGS sequence"/>
</dbReference>
<dbReference type="Gene3D" id="6.10.250.2430">
    <property type="match status" value="1"/>
</dbReference>
<evidence type="ECO:0000256" key="2">
    <source>
        <dbReference type="ARBA" id="ARBA00023015"/>
    </source>
</evidence>
<dbReference type="EMBL" id="JANBOJ010000061">
    <property type="protein sequence ID" value="KAJ1723580.1"/>
    <property type="molecule type" value="Genomic_DNA"/>
</dbReference>
<dbReference type="GO" id="GO:0005634">
    <property type="term" value="C:nucleus"/>
    <property type="evidence" value="ECO:0007669"/>
    <property type="project" value="UniProtKB-SubCell"/>
</dbReference>
<dbReference type="InterPro" id="IPR001289">
    <property type="entry name" value="NFYA"/>
</dbReference>
<keyword evidence="5 6" id="KW-0539">Nucleus</keyword>
<protein>
    <recommendedName>
        <fullName evidence="6">Transcriptional activator HAP2</fullName>
    </recommendedName>
</protein>
<evidence type="ECO:0000256" key="3">
    <source>
        <dbReference type="ARBA" id="ARBA00023125"/>
    </source>
</evidence>
<evidence type="ECO:0000313" key="8">
    <source>
        <dbReference type="EMBL" id="KAJ1723580.1"/>
    </source>
</evidence>
<evidence type="ECO:0000256" key="7">
    <source>
        <dbReference type="SAM" id="MobiDB-lite"/>
    </source>
</evidence>
<comment type="similarity">
    <text evidence="6">Belongs to the NFYA/HAP2 subunit family.</text>
</comment>
<evidence type="ECO:0000256" key="1">
    <source>
        <dbReference type="ARBA" id="ARBA00004123"/>
    </source>
</evidence>
<sequence length="276" mass="29327">MSMATTPGAQQMMFANMGAAFNDSSSAAAAAAAAIAAAQGTQQQQQQQPQQRSPTQPLFQSDIPLQQQLQQEQQQQQQMVAGQHLHSPNAAAAVVAAAAAAAGFSTSPYSADIAAPQTQQFANQLPPQPLPPTHAALTQLGITTALPGRRGGDDDPVFVNAKQYHRIMKRREARARLAAEHKLISKRKPYLHESRHRHAMRRPRGPGGRFLTSAEIAELEKRGELPPASTSGGADAYDQKTRDHANGNGSQSLPSNSLSAAARKSSSASESSNQSR</sequence>
<evidence type="ECO:0000313" key="9">
    <source>
        <dbReference type="Proteomes" id="UP001149813"/>
    </source>
</evidence>
<dbReference type="AlphaFoldDB" id="A0A9W8CRI0"/>
<accession>A0A9W8CRI0</accession>
<feature type="region of interest" description="Disordered" evidence="7">
    <location>
        <begin position="31"/>
        <end position="61"/>
    </location>
</feature>
<feature type="compositionally biased region" description="Basic residues" evidence="7">
    <location>
        <begin position="184"/>
        <end position="204"/>
    </location>
</feature>
<dbReference type="PRINTS" id="PR00616">
    <property type="entry name" value="CCAATSUBUNTB"/>
</dbReference>
<proteinExistence type="inferred from homology"/>
<comment type="function">
    <text evidence="6">Component of the sequence-specific heterotrimeric transcription factor (NF-Y) which specifically recognizes a 5'-CCAAT-3' box motif found in the promoters of its target genes.</text>
</comment>
<dbReference type="GO" id="GO:0003700">
    <property type="term" value="F:DNA-binding transcription factor activity"/>
    <property type="evidence" value="ECO:0007669"/>
    <property type="project" value="UniProtKB-UniRule"/>
</dbReference>
<dbReference type="OrthoDB" id="1097733at2759"/>
<keyword evidence="3 6" id="KW-0238">DNA-binding</keyword>
<feature type="compositionally biased region" description="Low complexity" evidence="7">
    <location>
        <begin position="255"/>
        <end position="276"/>
    </location>
</feature>
<evidence type="ECO:0000256" key="4">
    <source>
        <dbReference type="ARBA" id="ARBA00023163"/>
    </source>
</evidence>
<reference evidence="8" key="1">
    <citation type="submission" date="2022-07" db="EMBL/GenBank/DDBJ databases">
        <title>Phylogenomic reconstructions and comparative analyses of Kickxellomycotina fungi.</title>
        <authorList>
            <person name="Reynolds N.K."/>
            <person name="Stajich J.E."/>
            <person name="Barry K."/>
            <person name="Grigoriev I.V."/>
            <person name="Crous P."/>
            <person name="Smith M.E."/>
        </authorList>
    </citation>
    <scope>NUCLEOTIDE SEQUENCE</scope>
    <source>
        <strain evidence="8">NBRC 32514</strain>
    </source>
</reference>
<evidence type="ECO:0000256" key="6">
    <source>
        <dbReference type="RuleBase" id="RU367155"/>
    </source>
</evidence>
<gene>
    <name evidence="8" type="primary">HAP2_2</name>
    <name evidence="8" type="ORF">LPJ53_002103</name>
</gene>
<comment type="subunit">
    <text evidence="6">Heterotrimer.</text>
</comment>
<evidence type="ECO:0000256" key="5">
    <source>
        <dbReference type="ARBA" id="ARBA00023242"/>
    </source>
</evidence>
<name>A0A9W8CRI0_9FUNG</name>
<dbReference type="Pfam" id="PF02045">
    <property type="entry name" value="CBFB_NFYA"/>
    <property type="match status" value="1"/>
</dbReference>
<comment type="caution">
    <text evidence="8">The sequence shown here is derived from an EMBL/GenBank/DDBJ whole genome shotgun (WGS) entry which is preliminary data.</text>
</comment>
<keyword evidence="2 6" id="KW-0805">Transcription regulation</keyword>
<dbReference type="PROSITE" id="PS51152">
    <property type="entry name" value="NFYA_HAP2_2"/>
    <property type="match status" value="1"/>
</dbReference>
<feature type="compositionally biased region" description="Low complexity" evidence="7">
    <location>
        <begin position="31"/>
        <end position="51"/>
    </location>
</feature>
<dbReference type="GO" id="GO:0003677">
    <property type="term" value="F:DNA binding"/>
    <property type="evidence" value="ECO:0007669"/>
    <property type="project" value="UniProtKB-KW"/>
</dbReference>
<feature type="region of interest" description="Disordered" evidence="7">
    <location>
        <begin position="183"/>
        <end position="276"/>
    </location>
</feature>
<organism evidence="8 9">
    <name type="scientific">Coemansia erecta</name>
    <dbReference type="NCBI Taxonomy" id="147472"/>
    <lineage>
        <taxon>Eukaryota</taxon>
        <taxon>Fungi</taxon>
        <taxon>Fungi incertae sedis</taxon>
        <taxon>Zoopagomycota</taxon>
        <taxon>Kickxellomycotina</taxon>
        <taxon>Kickxellomycetes</taxon>
        <taxon>Kickxellales</taxon>
        <taxon>Kickxellaceae</taxon>
        <taxon>Coemansia</taxon>
    </lineage>
</organism>
<keyword evidence="9" id="KW-1185">Reference proteome</keyword>
<dbReference type="PANTHER" id="PTHR12632">
    <property type="entry name" value="TRANSCRIPTION FACTOR NF-Y ALPHA-RELATED"/>
    <property type="match status" value="1"/>
</dbReference>
<keyword evidence="4 6" id="KW-0804">Transcription</keyword>
<comment type="subcellular location">
    <subcellularLocation>
        <location evidence="1 6">Nucleus</location>
    </subcellularLocation>
</comment>